<evidence type="ECO:0000259" key="16">
    <source>
        <dbReference type="Pfam" id="PF07992"/>
    </source>
</evidence>
<keyword evidence="11" id="KW-0547">Nucleotide-binding</keyword>
<keyword evidence="18" id="KW-1185">Reference proteome</keyword>
<dbReference type="EC" id="1.8.1.7" evidence="14"/>
<dbReference type="GO" id="GO:0050661">
    <property type="term" value="F:NADP binding"/>
    <property type="evidence" value="ECO:0007669"/>
    <property type="project" value="InterPro"/>
</dbReference>
<dbReference type="InterPro" id="IPR004099">
    <property type="entry name" value="Pyr_nucl-diS_OxRdtase_dimer"/>
</dbReference>
<dbReference type="NCBIfam" id="NF004776">
    <property type="entry name" value="PRK06116.1"/>
    <property type="match status" value="1"/>
</dbReference>
<evidence type="ECO:0000259" key="15">
    <source>
        <dbReference type="Pfam" id="PF02852"/>
    </source>
</evidence>
<evidence type="ECO:0000256" key="9">
    <source>
        <dbReference type="ARBA" id="ARBA00049142"/>
    </source>
</evidence>
<sequence>MAINEAHANIAGAATTKKLMTFDYDLFVIGGGSGGVRSARLAAKLGVRTAIAEEYKFGGTCVVRGCVPKKLFVYASEFGRAIDDASGYGWTVEGKRFDWKALVAAKDKEIERLSGLYSGGVEAAGGTVFNSRAEVVGPHTVRLLAENRTVTAERILIATGGHPFLPDIPGIEHAITSNEAFHLEELPKKVVIVGGGYIAVEFAGIFNGLGVDVELVYRGGEILRGFDHDMREGLTSIMRQHGVTITCNTEPAAIEKTDAGLIVATNRDTRIACDSVMFATGRRPNTVGLGLQSLGVKCGWNGRVMVNDSYQSSVPSIYAVGDVTDRVNLTPVAIRDGVAFIEAVYKNNPNPVDLAFLPTAVFSQPEIGTVGYTEEAAREMFCAVDIYKAAFRPMKNTLAGRPERTIMKLVVDADSDRVIGVHILGPDAAEIIQALAIAVKMGATKADFDNTIALHPTMAEELVTMREKWTPPATT</sequence>
<evidence type="ECO:0000256" key="14">
    <source>
        <dbReference type="RuleBase" id="RU365040"/>
    </source>
</evidence>
<dbReference type="GO" id="GO:0045454">
    <property type="term" value="P:cell redox homeostasis"/>
    <property type="evidence" value="ECO:0007669"/>
    <property type="project" value="InterPro"/>
</dbReference>
<dbReference type="Gene3D" id="3.30.390.30">
    <property type="match status" value="1"/>
</dbReference>
<evidence type="ECO:0000256" key="2">
    <source>
        <dbReference type="ARBA" id="ARBA00011738"/>
    </source>
</evidence>
<evidence type="ECO:0000256" key="13">
    <source>
        <dbReference type="RuleBase" id="RU003691"/>
    </source>
</evidence>
<dbReference type="Proteomes" id="UP000001399">
    <property type="component" value="Chromosome"/>
</dbReference>
<dbReference type="GO" id="GO:0050660">
    <property type="term" value="F:flavin adenine dinucleotide binding"/>
    <property type="evidence" value="ECO:0007669"/>
    <property type="project" value="InterPro"/>
</dbReference>
<evidence type="ECO:0000256" key="7">
    <source>
        <dbReference type="ARBA" id="ARBA00023157"/>
    </source>
</evidence>
<keyword evidence="5 14" id="KW-0521">NADP</keyword>
<dbReference type="Gene3D" id="3.50.50.60">
    <property type="entry name" value="FAD/NAD(P)-binding domain"/>
    <property type="match status" value="2"/>
</dbReference>
<dbReference type="STRING" id="648757.Rvan_2328"/>
<dbReference type="PANTHER" id="PTHR42737:SF2">
    <property type="entry name" value="GLUTATHIONE REDUCTASE"/>
    <property type="match status" value="1"/>
</dbReference>
<dbReference type="InterPro" id="IPR016156">
    <property type="entry name" value="FAD/NAD-linked_Rdtase_dimer_sf"/>
</dbReference>
<evidence type="ECO:0000256" key="6">
    <source>
        <dbReference type="ARBA" id="ARBA00023002"/>
    </source>
</evidence>
<evidence type="ECO:0000313" key="17">
    <source>
        <dbReference type="EMBL" id="ADP71552.1"/>
    </source>
</evidence>
<feature type="binding site" evidence="11">
    <location>
        <position position="322"/>
    </location>
    <ligand>
        <name>FAD</name>
        <dbReference type="ChEBI" id="CHEBI:57692"/>
    </ligand>
</feature>
<reference evidence="18" key="1">
    <citation type="journal article" date="2011" name="J. Bacteriol.">
        <title>Genome sequences of eight morphologically diverse alphaproteobacteria.</title>
        <authorList>
            <consortium name="US DOE Joint Genome Institute"/>
            <person name="Brown P.J."/>
            <person name="Kysela D.T."/>
            <person name="Buechlein A."/>
            <person name="Hemmerich C."/>
            <person name="Brun Y.V."/>
        </authorList>
    </citation>
    <scope>NUCLEOTIDE SEQUENCE [LARGE SCALE GENOMIC DNA]</scope>
    <source>
        <strain evidence="18">ATCC 17100 / ATH 3.1.1 / DSM 162 / LMG 4299</strain>
    </source>
</reference>
<gene>
    <name evidence="17" type="ordered locus">Rvan_2328</name>
</gene>
<dbReference type="eggNOG" id="COG1249">
    <property type="taxonomic scope" value="Bacteria"/>
</dbReference>
<organism evidence="17 18">
    <name type="scientific">Rhodomicrobium vannielii (strain ATCC 17100 / DSM 162 / LMG 4299 / NCIMB 10020 / ATH 3.1.1)</name>
    <dbReference type="NCBI Taxonomy" id="648757"/>
    <lineage>
        <taxon>Bacteria</taxon>
        <taxon>Pseudomonadati</taxon>
        <taxon>Pseudomonadota</taxon>
        <taxon>Alphaproteobacteria</taxon>
        <taxon>Hyphomicrobiales</taxon>
        <taxon>Hyphomicrobiaceae</taxon>
        <taxon>Rhodomicrobium</taxon>
    </lineage>
</organism>
<dbReference type="HOGENOM" id="CLU_016755_2_1_5"/>
<keyword evidence="11" id="KW-0520">NAD</keyword>
<feature type="binding site" evidence="11">
    <location>
        <position position="281"/>
    </location>
    <ligand>
        <name>NAD(+)</name>
        <dbReference type="ChEBI" id="CHEBI:57540"/>
    </ligand>
</feature>
<comment type="subunit">
    <text evidence="2">Homodimer.</text>
</comment>
<evidence type="ECO:0000256" key="1">
    <source>
        <dbReference type="ARBA" id="ARBA00007532"/>
    </source>
</evidence>
<dbReference type="GO" id="GO:0034599">
    <property type="term" value="P:cellular response to oxidative stress"/>
    <property type="evidence" value="ECO:0007669"/>
    <property type="project" value="TreeGrafter"/>
</dbReference>
<feature type="domain" description="FAD/NAD(P)-binding" evidence="16">
    <location>
        <begin position="24"/>
        <end position="337"/>
    </location>
</feature>
<evidence type="ECO:0000256" key="5">
    <source>
        <dbReference type="ARBA" id="ARBA00022857"/>
    </source>
</evidence>
<evidence type="ECO:0000256" key="10">
    <source>
        <dbReference type="PIRSR" id="PIRSR000350-2"/>
    </source>
</evidence>
<proteinExistence type="inferred from homology"/>
<feature type="domain" description="Pyridine nucleotide-disulphide oxidoreductase dimerisation" evidence="15">
    <location>
        <begin position="358"/>
        <end position="465"/>
    </location>
</feature>
<dbReference type="KEGG" id="rva:Rvan_2328"/>
<dbReference type="GO" id="GO:0005829">
    <property type="term" value="C:cytosol"/>
    <property type="evidence" value="ECO:0007669"/>
    <property type="project" value="TreeGrafter"/>
</dbReference>
<feature type="binding site" evidence="11">
    <location>
        <begin position="194"/>
        <end position="201"/>
    </location>
    <ligand>
        <name>NAD(+)</name>
        <dbReference type="ChEBI" id="CHEBI:57540"/>
    </ligand>
</feature>
<dbReference type="FunFam" id="3.50.50.60:FF:000051">
    <property type="entry name" value="Glutathione reductase"/>
    <property type="match status" value="1"/>
</dbReference>
<dbReference type="GO" id="GO:0006749">
    <property type="term" value="P:glutathione metabolic process"/>
    <property type="evidence" value="ECO:0007669"/>
    <property type="project" value="InterPro"/>
</dbReference>
<feature type="binding site" evidence="11">
    <location>
        <position position="70"/>
    </location>
    <ligand>
        <name>FAD</name>
        <dbReference type="ChEBI" id="CHEBI:57692"/>
    </ligand>
</feature>
<feature type="active site" description="Proton acceptor" evidence="10">
    <location>
        <position position="455"/>
    </location>
</feature>
<dbReference type="InterPro" id="IPR006324">
    <property type="entry name" value="GSHR"/>
</dbReference>
<dbReference type="PRINTS" id="PR00411">
    <property type="entry name" value="PNDRDTASEI"/>
</dbReference>
<keyword evidence="3 13" id="KW-0285">Flavoprotein</keyword>
<dbReference type="Pfam" id="PF07992">
    <property type="entry name" value="Pyr_redox_2"/>
    <property type="match status" value="1"/>
</dbReference>
<dbReference type="InterPro" id="IPR023753">
    <property type="entry name" value="FAD/NAD-binding_dom"/>
</dbReference>
<protein>
    <recommendedName>
        <fullName evidence="14">Glutathione reductase</fullName>
        <shortName evidence="14">GRase</shortName>
        <ecNumber evidence="14">1.8.1.7</ecNumber>
    </recommendedName>
</protein>
<accession>E3I3Y9</accession>
<comment type="catalytic activity">
    <reaction evidence="9 14">
        <text>2 glutathione + NADP(+) = glutathione disulfide + NADPH + H(+)</text>
        <dbReference type="Rhea" id="RHEA:11740"/>
        <dbReference type="ChEBI" id="CHEBI:15378"/>
        <dbReference type="ChEBI" id="CHEBI:57783"/>
        <dbReference type="ChEBI" id="CHEBI:57925"/>
        <dbReference type="ChEBI" id="CHEBI:58297"/>
        <dbReference type="ChEBI" id="CHEBI:58349"/>
        <dbReference type="EC" id="1.8.1.7"/>
    </reaction>
</comment>
<dbReference type="PRINTS" id="PR00368">
    <property type="entry name" value="FADPNR"/>
</dbReference>
<evidence type="ECO:0000256" key="4">
    <source>
        <dbReference type="ARBA" id="ARBA00022827"/>
    </source>
</evidence>
<dbReference type="InterPro" id="IPR001100">
    <property type="entry name" value="Pyr_nuc-diS_OxRdtase"/>
</dbReference>
<comment type="similarity">
    <text evidence="1 13">Belongs to the class-I pyridine nucleotide-disulfide oxidoreductase family.</text>
</comment>
<dbReference type="PROSITE" id="PS00076">
    <property type="entry name" value="PYRIDINE_REDOX_1"/>
    <property type="match status" value="1"/>
</dbReference>
<evidence type="ECO:0000256" key="3">
    <source>
        <dbReference type="ARBA" id="ARBA00022630"/>
    </source>
</evidence>
<dbReference type="PANTHER" id="PTHR42737">
    <property type="entry name" value="GLUTATHIONE REDUCTASE"/>
    <property type="match status" value="1"/>
</dbReference>
<dbReference type="PIRSF" id="PIRSF000350">
    <property type="entry name" value="Mercury_reductase_MerA"/>
    <property type="match status" value="1"/>
</dbReference>
<keyword evidence="8 13" id="KW-0676">Redox-active center</keyword>
<name>E3I3Y9_RHOVT</name>
<dbReference type="InterPro" id="IPR046952">
    <property type="entry name" value="GSHR/TRXR-like"/>
</dbReference>
<dbReference type="AlphaFoldDB" id="E3I3Y9"/>
<dbReference type="EMBL" id="CP002292">
    <property type="protein sequence ID" value="ADP71552.1"/>
    <property type="molecule type" value="Genomic_DNA"/>
</dbReference>
<comment type="cofactor">
    <cofactor evidence="11">
        <name>FAD</name>
        <dbReference type="ChEBI" id="CHEBI:57692"/>
    </cofactor>
    <text evidence="11">Binds 1 FAD per subunit.</text>
</comment>
<evidence type="ECO:0000256" key="8">
    <source>
        <dbReference type="ARBA" id="ARBA00023284"/>
    </source>
</evidence>
<dbReference type="Pfam" id="PF02852">
    <property type="entry name" value="Pyr_redox_dim"/>
    <property type="match status" value="1"/>
</dbReference>
<comment type="function">
    <text evidence="14">Catalyzes the reduction of glutathione disulfide (GSSG) to reduced glutathione (GSH).</text>
</comment>
<dbReference type="SUPFAM" id="SSF51905">
    <property type="entry name" value="FAD/NAD(P)-binding domain"/>
    <property type="match status" value="1"/>
</dbReference>
<feature type="disulfide bond" description="Redox-active" evidence="12">
    <location>
        <begin position="61"/>
        <end position="66"/>
    </location>
</feature>
<dbReference type="GO" id="GO:0004362">
    <property type="term" value="F:glutathione-disulfide reductase (NADPH) activity"/>
    <property type="evidence" value="ECO:0007669"/>
    <property type="project" value="UniProtKB-EC"/>
</dbReference>
<keyword evidence="4 11" id="KW-0274">FAD</keyword>
<dbReference type="InterPro" id="IPR012999">
    <property type="entry name" value="Pyr_OxRdtase_I_AS"/>
</dbReference>
<dbReference type="InterPro" id="IPR036188">
    <property type="entry name" value="FAD/NAD-bd_sf"/>
</dbReference>
<dbReference type="SUPFAM" id="SSF55424">
    <property type="entry name" value="FAD/NAD-linked reductases, dimerisation (C-terminal) domain"/>
    <property type="match status" value="1"/>
</dbReference>
<evidence type="ECO:0000256" key="11">
    <source>
        <dbReference type="PIRSR" id="PIRSR000350-3"/>
    </source>
</evidence>
<dbReference type="NCBIfam" id="TIGR01424">
    <property type="entry name" value="gluta_reduc_2"/>
    <property type="match status" value="1"/>
</dbReference>
<keyword evidence="6 13" id="KW-0560">Oxidoreductase</keyword>
<evidence type="ECO:0000256" key="12">
    <source>
        <dbReference type="PIRSR" id="PIRSR000350-4"/>
    </source>
</evidence>
<evidence type="ECO:0000313" key="18">
    <source>
        <dbReference type="Proteomes" id="UP000001399"/>
    </source>
</evidence>
<keyword evidence="7" id="KW-1015">Disulfide bond</keyword>